<dbReference type="GO" id="GO:0005634">
    <property type="term" value="C:nucleus"/>
    <property type="evidence" value="ECO:0007669"/>
    <property type="project" value="TreeGrafter"/>
</dbReference>
<dbReference type="AlphaFoldDB" id="A0A4Y2B6C3"/>
<sequence>MARIRNKEYKKNEAVGPDNIQKAAAKILSGEVSFRKAAVVYNEKPCKTTLNRHVSTFKKGEQPNFNFKYVSKIQSRKIFTDDEDRLLVDYILQASKYHYGLTINSARTLVCEYASTNKKDVPSDWEHEKKAGKDWHIGLKRRHSAVFSLRKPEATCLSRATSFTKDNVNKFYDNFESILQRKNFTASDIYNLDESGLSTVHVPPKVIAGKGIKQVSQMTSGERGKLVTMISAVNAIGNTVPPLFVFPRKFFKDHMLKGAPPGTIGAANPSGWSSPQIFCFISNTL</sequence>
<keyword evidence="3" id="KW-1185">Reference proteome</keyword>
<evidence type="ECO:0000313" key="2">
    <source>
        <dbReference type="EMBL" id="GBL87931.1"/>
    </source>
</evidence>
<evidence type="ECO:0000259" key="1">
    <source>
        <dbReference type="Pfam" id="PF05225"/>
    </source>
</evidence>
<dbReference type="Proteomes" id="UP000499080">
    <property type="component" value="Unassembled WGS sequence"/>
</dbReference>
<reference evidence="2 3" key="1">
    <citation type="journal article" date="2019" name="Sci. Rep.">
        <title>Orb-weaving spider Araneus ventricosus genome elucidates the spidroin gene catalogue.</title>
        <authorList>
            <person name="Kono N."/>
            <person name="Nakamura H."/>
            <person name="Ohtoshi R."/>
            <person name="Moran D.A.P."/>
            <person name="Shinohara A."/>
            <person name="Yoshida Y."/>
            <person name="Fujiwara M."/>
            <person name="Mori M."/>
            <person name="Tomita M."/>
            <person name="Arakawa K."/>
        </authorList>
    </citation>
    <scope>NUCLEOTIDE SEQUENCE [LARGE SCALE GENOMIC DNA]</scope>
</reference>
<dbReference type="Pfam" id="PF05225">
    <property type="entry name" value="HTH_psq"/>
    <property type="match status" value="1"/>
</dbReference>
<proteinExistence type="predicted"/>
<comment type="caution">
    <text evidence="2">The sequence shown here is derived from an EMBL/GenBank/DDBJ whole genome shotgun (WGS) entry which is preliminary data.</text>
</comment>
<dbReference type="OrthoDB" id="6433005at2759"/>
<dbReference type="PANTHER" id="PTHR19303:SF71">
    <property type="entry name" value="ZINC FINGER PHD-TYPE DOMAIN-CONTAINING PROTEIN"/>
    <property type="match status" value="1"/>
</dbReference>
<organism evidence="2 3">
    <name type="scientific">Araneus ventricosus</name>
    <name type="common">Orbweaver spider</name>
    <name type="synonym">Epeira ventricosa</name>
    <dbReference type="NCBI Taxonomy" id="182803"/>
    <lineage>
        <taxon>Eukaryota</taxon>
        <taxon>Metazoa</taxon>
        <taxon>Ecdysozoa</taxon>
        <taxon>Arthropoda</taxon>
        <taxon>Chelicerata</taxon>
        <taxon>Arachnida</taxon>
        <taxon>Araneae</taxon>
        <taxon>Araneomorphae</taxon>
        <taxon>Entelegynae</taxon>
        <taxon>Araneoidea</taxon>
        <taxon>Araneidae</taxon>
        <taxon>Araneus</taxon>
    </lineage>
</organism>
<dbReference type="InterPro" id="IPR050863">
    <property type="entry name" value="CenT-Element_Derived"/>
</dbReference>
<dbReference type="EMBL" id="BGPR01082620">
    <property type="protein sequence ID" value="GBL87931.1"/>
    <property type="molecule type" value="Genomic_DNA"/>
</dbReference>
<accession>A0A4Y2B6C3</accession>
<name>A0A4Y2B6C3_ARAVE</name>
<evidence type="ECO:0000313" key="3">
    <source>
        <dbReference type="Proteomes" id="UP000499080"/>
    </source>
</evidence>
<dbReference type="GO" id="GO:0003677">
    <property type="term" value="F:DNA binding"/>
    <property type="evidence" value="ECO:0007669"/>
    <property type="project" value="InterPro"/>
</dbReference>
<feature type="domain" description="HTH psq-type" evidence="1">
    <location>
        <begin position="17"/>
        <end position="42"/>
    </location>
</feature>
<gene>
    <name evidence="2" type="ORF">AVEN_215980_1</name>
</gene>
<dbReference type="PANTHER" id="PTHR19303">
    <property type="entry name" value="TRANSPOSON"/>
    <property type="match status" value="1"/>
</dbReference>
<dbReference type="InterPro" id="IPR007889">
    <property type="entry name" value="HTH_Psq"/>
</dbReference>
<protein>
    <recommendedName>
        <fullName evidence="1">HTH psq-type domain-containing protein</fullName>
    </recommendedName>
</protein>